<dbReference type="RefSeq" id="WP_173634066.1">
    <property type="nucleotide sequence ID" value="NZ_CP054212.1"/>
</dbReference>
<dbReference type="InterPro" id="IPR010352">
    <property type="entry name" value="DUF945"/>
</dbReference>
<dbReference type="KEGG" id="pmak:PMPD1_2149"/>
<name>A0A6M8U8V0_9GAMM</name>
<gene>
    <name evidence="1" type="ORF">PMPD1_2149</name>
</gene>
<dbReference type="AlphaFoldDB" id="A0A6M8U8V0"/>
<dbReference type="Pfam" id="PF06097">
    <property type="entry name" value="DUF945"/>
    <property type="match status" value="1"/>
</dbReference>
<protein>
    <submittedName>
        <fullName evidence="1">DUF945 domain-containing protein</fullName>
    </submittedName>
</protein>
<proteinExistence type="predicted"/>
<accession>A0A6M8U8V0</accession>
<dbReference type="EMBL" id="CP054212">
    <property type="protein sequence ID" value="QKJ87095.1"/>
    <property type="molecule type" value="Genomic_DNA"/>
</dbReference>
<evidence type="ECO:0000313" key="1">
    <source>
        <dbReference type="EMBL" id="QKJ87095.1"/>
    </source>
</evidence>
<keyword evidence="2" id="KW-1185">Reference proteome</keyword>
<dbReference type="Proteomes" id="UP000505325">
    <property type="component" value="Chromosome"/>
</dbReference>
<evidence type="ECO:0000313" key="2">
    <source>
        <dbReference type="Proteomes" id="UP000505325"/>
    </source>
</evidence>
<reference evidence="1 2" key="1">
    <citation type="submission" date="2020-06" db="EMBL/GenBank/DDBJ databases">
        <title>Genome sequence of Paramixta manurensis strain PD-1.</title>
        <authorList>
            <person name="Lee C.W."/>
            <person name="Kim J."/>
        </authorList>
    </citation>
    <scope>NUCLEOTIDE SEQUENCE [LARGE SCALE GENOMIC DNA]</scope>
    <source>
        <strain evidence="1 2">PD-1</strain>
    </source>
</reference>
<organism evidence="1 2">
    <name type="scientific">Paramixta manurensis</name>
    <dbReference type="NCBI Taxonomy" id="2740817"/>
    <lineage>
        <taxon>Bacteria</taxon>
        <taxon>Pseudomonadati</taxon>
        <taxon>Pseudomonadota</taxon>
        <taxon>Gammaproteobacteria</taxon>
        <taxon>Enterobacterales</taxon>
        <taxon>Erwiniaceae</taxon>
        <taxon>Paramixta</taxon>
    </lineage>
</organism>
<sequence>MKKTKIAIGVVIALGVIWTGGAWLTGKQLETHMNELVDNANARLNSVAPDSRLKVSYQNYQRGLFSSTAQLVVQASSQTEDNALLKPGQSVVFNEKIDHGPFPLAQLKKFNLLPGMASVHTELENTDAVKRLFELTNGKSIIQADTRIGYSGATNSDIGLLPVDYQNAQSGERYAWNGGTVNIDSDAQGDKVGFSSDIDSIAITTSKQQDGAPVLYTVGFTFNGLKLSGDTHLSPEGLRVGDQTIELKKMDATVNGKNAVTLEGLKGTSNFNGENKQVSGQIDYTLDSLKVQDQPLGQGKLSMKLSQFDAQALKTFSENYHNQMTSLLNQPGIGDDPLRYQEGVRQILAANLPLVLKGDPVVTIAPFSWKNDKGESTFNLALHFRDPATASGDAQDTAQVFDRVMKTLDGKLVINMPMATELMKHVAMTEGYKDDDANKLADQQVKGVAAMGQMFKLTTQQDDNIVSSLQYTGGQVTMNGEKMPLEQFLSRYMLGSDPAAPAENPAP</sequence>